<dbReference type="InterPro" id="IPR016032">
    <property type="entry name" value="Sig_transdc_resp-reg_C-effctor"/>
</dbReference>
<dbReference type="Proteomes" id="UP000642180">
    <property type="component" value="Unassembled WGS sequence"/>
</dbReference>
<evidence type="ECO:0000256" key="2">
    <source>
        <dbReference type="ARBA" id="ARBA00023012"/>
    </source>
</evidence>
<evidence type="ECO:0000256" key="1">
    <source>
        <dbReference type="ARBA" id="ARBA00022553"/>
    </source>
</evidence>
<keyword evidence="4 7" id="KW-0238">DNA-binding</keyword>
<sequence length="249" mass="28418">MISRFSSTTMNKSDHILIVDDDEEIRQLLSDYLQSAGYRTWVAADGKAMREQLDKVQIDLIVLDLMMPGEDGVALCRELRTHSDIPVIMLTARGSPLDRIVGLEVGADDYMPKPFEPRELVARIKVILKRARSYPLQAARNAPGFIRFAGWRLDTQARQLQRDDEPVITLGSSDYLVLRTLIDHANRALTRDYLLNNVYSKDSLPFDRSIDVCISRLRQHLEPDPRHPTLIRTVRNTGYMLTADVVVEE</sequence>
<dbReference type="PANTHER" id="PTHR48111">
    <property type="entry name" value="REGULATOR OF RPOS"/>
    <property type="match status" value="1"/>
</dbReference>
<gene>
    <name evidence="10" type="ORF">GCM10008066_17460</name>
</gene>
<dbReference type="GO" id="GO:0000976">
    <property type="term" value="F:transcription cis-regulatory region binding"/>
    <property type="evidence" value="ECO:0007669"/>
    <property type="project" value="TreeGrafter"/>
</dbReference>
<feature type="domain" description="Response regulatory" evidence="8">
    <location>
        <begin position="15"/>
        <end position="128"/>
    </location>
</feature>
<reference evidence="11" key="1">
    <citation type="journal article" date="2019" name="Int. J. Syst. Evol. Microbiol.">
        <title>The Global Catalogue of Microorganisms (GCM) 10K type strain sequencing project: providing services to taxonomists for standard genome sequencing and annotation.</title>
        <authorList>
            <consortium name="The Broad Institute Genomics Platform"/>
            <consortium name="The Broad Institute Genome Sequencing Center for Infectious Disease"/>
            <person name="Wu L."/>
            <person name="Ma J."/>
        </authorList>
    </citation>
    <scope>NUCLEOTIDE SEQUENCE [LARGE SCALE GENOMIC DNA]</scope>
    <source>
        <strain evidence="11">CCM 2767</strain>
    </source>
</reference>
<evidence type="ECO:0000256" key="4">
    <source>
        <dbReference type="ARBA" id="ARBA00023125"/>
    </source>
</evidence>
<dbReference type="Pfam" id="PF00486">
    <property type="entry name" value="Trans_reg_C"/>
    <property type="match status" value="1"/>
</dbReference>
<dbReference type="FunFam" id="3.40.50.2300:FF:000001">
    <property type="entry name" value="DNA-binding response regulator PhoB"/>
    <property type="match status" value="1"/>
</dbReference>
<evidence type="ECO:0000259" key="9">
    <source>
        <dbReference type="PROSITE" id="PS51755"/>
    </source>
</evidence>
<evidence type="ECO:0000256" key="3">
    <source>
        <dbReference type="ARBA" id="ARBA00023015"/>
    </source>
</evidence>
<feature type="modified residue" description="4-aspartylphosphate" evidence="6">
    <location>
        <position position="64"/>
    </location>
</feature>
<dbReference type="InterPro" id="IPR039420">
    <property type="entry name" value="WalR-like"/>
</dbReference>
<dbReference type="Gene3D" id="1.10.10.10">
    <property type="entry name" value="Winged helix-like DNA-binding domain superfamily/Winged helix DNA-binding domain"/>
    <property type="match status" value="1"/>
</dbReference>
<dbReference type="InterPro" id="IPR001867">
    <property type="entry name" value="OmpR/PhoB-type_DNA-bd"/>
</dbReference>
<accession>A0A8J3F6G5</accession>
<keyword evidence="1 6" id="KW-0597">Phosphoprotein</keyword>
<name>A0A8J3F6G5_9BURK</name>
<dbReference type="GO" id="GO:0006355">
    <property type="term" value="P:regulation of DNA-templated transcription"/>
    <property type="evidence" value="ECO:0007669"/>
    <property type="project" value="InterPro"/>
</dbReference>
<dbReference type="EMBL" id="BMDI01000001">
    <property type="protein sequence ID" value="GGI19114.1"/>
    <property type="molecule type" value="Genomic_DNA"/>
</dbReference>
<dbReference type="GO" id="GO:0005829">
    <property type="term" value="C:cytosol"/>
    <property type="evidence" value="ECO:0007669"/>
    <property type="project" value="TreeGrafter"/>
</dbReference>
<dbReference type="SMART" id="SM00862">
    <property type="entry name" value="Trans_reg_C"/>
    <property type="match status" value="1"/>
</dbReference>
<proteinExistence type="predicted"/>
<dbReference type="Pfam" id="PF00072">
    <property type="entry name" value="Response_reg"/>
    <property type="match status" value="1"/>
</dbReference>
<dbReference type="GO" id="GO:0032993">
    <property type="term" value="C:protein-DNA complex"/>
    <property type="evidence" value="ECO:0007669"/>
    <property type="project" value="TreeGrafter"/>
</dbReference>
<evidence type="ECO:0000256" key="6">
    <source>
        <dbReference type="PROSITE-ProRule" id="PRU00169"/>
    </source>
</evidence>
<dbReference type="SUPFAM" id="SSF52172">
    <property type="entry name" value="CheY-like"/>
    <property type="match status" value="1"/>
</dbReference>
<keyword evidence="3" id="KW-0805">Transcription regulation</keyword>
<dbReference type="PROSITE" id="PS50110">
    <property type="entry name" value="RESPONSE_REGULATORY"/>
    <property type="match status" value="1"/>
</dbReference>
<feature type="DNA-binding region" description="OmpR/PhoB-type" evidence="7">
    <location>
        <begin position="143"/>
        <end position="243"/>
    </location>
</feature>
<evidence type="ECO:0000313" key="11">
    <source>
        <dbReference type="Proteomes" id="UP000642180"/>
    </source>
</evidence>
<dbReference type="SUPFAM" id="SSF46894">
    <property type="entry name" value="C-terminal effector domain of the bipartite response regulators"/>
    <property type="match status" value="1"/>
</dbReference>
<feature type="domain" description="OmpR/PhoB-type" evidence="9">
    <location>
        <begin position="143"/>
        <end position="243"/>
    </location>
</feature>
<protein>
    <submittedName>
        <fullName evidence="10">DNA-binding response regulator</fullName>
    </submittedName>
</protein>
<keyword evidence="11" id="KW-1185">Reference proteome</keyword>
<dbReference type="InterPro" id="IPR036388">
    <property type="entry name" value="WH-like_DNA-bd_sf"/>
</dbReference>
<evidence type="ECO:0000256" key="7">
    <source>
        <dbReference type="PROSITE-ProRule" id="PRU01091"/>
    </source>
</evidence>
<organism evidence="10 11">
    <name type="scientific">Oxalicibacterium faecigallinarum</name>
    <dbReference type="NCBI Taxonomy" id="573741"/>
    <lineage>
        <taxon>Bacteria</taxon>
        <taxon>Pseudomonadati</taxon>
        <taxon>Pseudomonadota</taxon>
        <taxon>Betaproteobacteria</taxon>
        <taxon>Burkholderiales</taxon>
        <taxon>Oxalobacteraceae</taxon>
        <taxon>Oxalicibacterium</taxon>
    </lineage>
</organism>
<dbReference type="GO" id="GO:0000156">
    <property type="term" value="F:phosphorelay response regulator activity"/>
    <property type="evidence" value="ECO:0007669"/>
    <property type="project" value="TreeGrafter"/>
</dbReference>
<dbReference type="InterPro" id="IPR001789">
    <property type="entry name" value="Sig_transdc_resp-reg_receiver"/>
</dbReference>
<dbReference type="PANTHER" id="PTHR48111:SF4">
    <property type="entry name" value="DNA-BINDING DUAL TRANSCRIPTIONAL REGULATOR OMPR"/>
    <property type="match status" value="1"/>
</dbReference>
<evidence type="ECO:0000259" key="8">
    <source>
        <dbReference type="PROSITE" id="PS50110"/>
    </source>
</evidence>
<evidence type="ECO:0000256" key="5">
    <source>
        <dbReference type="ARBA" id="ARBA00023163"/>
    </source>
</evidence>
<evidence type="ECO:0000313" key="10">
    <source>
        <dbReference type="EMBL" id="GGI19114.1"/>
    </source>
</evidence>
<dbReference type="Gene3D" id="6.10.250.690">
    <property type="match status" value="1"/>
</dbReference>
<keyword evidence="2" id="KW-0902">Two-component regulatory system</keyword>
<dbReference type="Gene3D" id="3.40.50.2300">
    <property type="match status" value="1"/>
</dbReference>
<dbReference type="PROSITE" id="PS51755">
    <property type="entry name" value="OMPR_PHOB"/>
    <property type="match status" value="1"/>
</dbReference>
<keyword evidence="5" id="KW-0804">Transcription</keyword>
<comment type="caution">
    <text evidence="10">The sequence shown here is derived from an EMBL/GenBank/DDBJ whole genome shotgun (WGS) entry which is preliminary data.</text>
</comment>
<dbReference type="CDD" id="cd00383">
    <property type="entry name" value="trans_reg_C"/>
    <property type="match status" value="1"/>
</dbReference>
<dbReference type="AlphaFoldDB" id="A0A8J3F6G5"/>
<dbReference type="InterPro" id="IPR011006">
    <property type="entry name" value="CheY-like_superfamily"/>
</dbReference>
<dbReference type="SMART" id="SM00448">
    <property type="entry name" value="REC"/>
    <property type="match status" value="1"/>
</dbReference>